<dbReference type="PANTHER" id="PTHR43002">
    <property type="entry name" value="GLYCOGEN DEBRANCHING ENZYME"/>
    <property type="match status" value="1"/>
</dbReference>
<keyword evidence="6" id="KW-0809">Transit peptide</keyword>
<dbReference type="Gene3D" id="2.60.40.10">
    <property type="entry name" value="Immunoglobulins"/>
    <property type="match status" value="1"/>
</dbReference>
<dbReference type="SUPFAM" id="SSF51445">
    <property type="entry name" value="(Trans)glycosidases"/>
    <property type="match status" value="1"/>
</dbReference>
<evidence type="ECO:0000256" key="6">
    <source>
        <dbReference type="ARBA" id="ARBA00022946"/>
    </source>
</evidence>
<dbReference type="InterPro" id="IPR056301">
    <property type="entry name" value="GWD-like_N_Ig"/>
</dbReference>
<dbReference type="CDD" id="cd02856">
    <property type="entry name" value="E_set_GDE_Isoamylase_N"/>
    <property type="match status" value="1"/>
</dbReference>
<protein>
    <recommendedName>
        <fullName evidence="9">Glycosyl hydrolase family 13 catalytic domain-containing protein</fullName>
    </recommendedName>
</protein>
<keyword evidence="4" id="KW-0934">Plastid</keyword>
<feature type="domain" description="Glycosyl hydrolase family 13 catalytic" evidence="9">
    <location>
        <begin position="375"/>
        <end position="763"/>
    </location>
</feature>
<dbReference type="SUPFAM" id="SSF51011">
    <property type="entry name" value="Glycosyl hydrolase domain"/>
    <property type="match status" value="1"/>
</dbReference>
<dbReference type="SUPFAM" id="SSF81296">
    <property type="entry name" value="E set domains"/>
    <property type="match status" value="1"/>
</dbReference>
<dbReference type="AlphaFoldDB" id="A0A8T0GXS1"/>
<dbReference type="SMART" id="SM00642">
    <property type="entry name" value="Aamy"/>
    <property type="match status" value="1"/>
</dbReference>
<comment type="caution">
    <text evidence="10">The sequence shown here is derived from an EMBL/GenBank/DDBJ whole genome shotgun (WGS) entry which is preliminary data.</text>
</comment>
<comment type="subcellular location">
    <subcellularLocation>
        <location evidence="1">Plastid</location>
        <location evidence="1">Chloroplast</location>
    </subcellularLocation>
</comment>
<dbReference type="Pfam" id="PF21156">
    <property type="entry name" value="ISOA1-3_C"/>
    <property type="match status" value="1"/>
</dbReference>
<dbReference type="InterPro" id="IPR006047">
    <property type="entry name" value="GH13_cat_dom"/>
</dbReference>
<keyword evidence="3" id="KW-0150">Chloroplast</keyword>
<dbReference type="Pfam" id="PF23166">
    <property type="entry name" value="Ig_N_CWD1"/>
    <property type="match status" value="1"/>
</dbReference>
<evidence type="ECO:0000256" key="8">
    <source>
        <dbReference type="SAM" id="MobiDB-lite"/>
    </source>
</evidence>
<evidence type="ECO:0000256" key="2">
    <source>
        <dbReference type="ARBA" id="ARBA00008061"/>
    </source>
</evidence>
<accession>A0A8T0GXS1</accession>
<keyword evidence="11" id="KW-1185">Reference proteome</keyword>
<evidence type="ECO:0000256" key="3">
    <source>
        <dbReference type="ARBA" id="ARBA00022528"/>
    </source>
</evidence>
<dbReference type="InterPro" id="IPR004193">
    <property type="entry name" value="Glyco_hydro_13_N"/>
</dbReference>
<evidence type="ECO:0000256" key="7">
    <source>
        <dbReference type="ARBA" id="ARBA00023277"/>
    </source>
</evidence>
<dbReference type="InterPro" id="IPR017853">
    <property type="entry name" value="GH"/>
</dbReference>
<evidence type="ECO:0000256" key="4">
    <source>
        <dbReference type="ARBA" id="ARBA00022640"/>
    </source>
</evidence>
<dbReference type="CDD" id="cd11346">
    <property type="entry name" value="AmyAc_plant_IsoA"/>
    <property type="match status" value="1"/>
</dbReference>
<dbReference type="InterPro" id="IPR044505">
    <property type="entry name" value="GlgX_Isoamylase_N_E_set"/>
</dbReference>
<dbReference type="GO" id="GO:0019156">
    <property type="term" value="F:isoamylase activity"/>
    <property type="evidence" value="ECO:0007669"/>
    <property type="project" value="InterPro"/>
</dbReference>
<dbReference type="InterPro" id="IPR014756">
    <property type="entry name" value="Ig_E-set"/>
</dbReference>
<dbReference type="GO" id="GO:0009507">
    <property type="term" value="C:chloroplast"/>
    <property type="evidence" value="ECO:0007669"/>
    <property type="project" value="UniProtKB-SubCell"/>
</dbReference>
<evidence type="ECO:0000259" key="9">
    <source>
        <dbReference type="SMART" id="SM00642"/>
    </source>
</evidence>
<dbReference type="InterPro" id="IPR013783">
    <property type="entry name" value="Ig-like_fold"/>
</dbReference>
<organism evidence="10 11">
    <name type="scientific">Ceratodon purpureus</name>
    <name type="common">Fire moss</name>
    <name type="synonym">Dicranum purpureum</name>
    <dbReference type="NCBI Taxonomy" id="3225"/>
    <lineage>
        <taxon>Eukaryota</taxon>
        <taxon>Viridiplantae</taxon>
        <taxon>Streptophyta</taxon>
        <taxon>Embryophyta</taxon>
        <taxon>Bryophyta</taxon>
        <taxon>Bryophytina</taxon>
        <taxon>Bryopsida</taxon>
        <taxon>Dicranidae</taxon>
        <taxon>Pseudoditrichales</taxon>
        <taxon>Ditrichaceae</taxon>
        <taxon>Ceratodon</taxon>
    </lineage>
</organism>
<evidence type="ECO:0000313" key="11">
    <source>
        <dbReference type="Proteomes" id="UP000822688"/>
    </source>
</evidence>
<evidence type="ECO:0000313" key="10">
    <source>
        <dbReference type="EMBL" id="KAG0562914.1"/>
    </source>
</evidence>
<proteinExistence type="inferred from homology"/>
<dbReference type="Pfam" id="PF02922">
    <property type="entry name" value="CBM_48"/>
    <property type="match status" value="1"/>
</dbReference>
<gene>
    <name evidence="10" type="ORF">KC19_9G182500</name>
</gene>
<dbReference type="InterPro" id="IPR048650">
    <property type="entry name" value="ISOA1-3-like_C"/>
</dbReference>
<name>A0A8T0GXS1_CERPU</name>
<dbReference type="InterPro" id="IPR044096">
    <property type="entry name" value="AmyAc_plant_ISA2"/>
</dbReference>
<sequence length="902" mass="100039">MLHQRPAMLPAATAARFALSPALALRCVHPPRRAAPLPTSPCSLRCLSLPDDAPRPRAESRLWASFTHAQAAAPPPPPPASSPPRLPHSQKFFFHAQPHCQVQVAVSKSGEDSFLVDIQVDTGDMFLQSAEPLKLHWGLFRSDSTEWVLLEPDEAPGGTVIMDGVVEAMQTPFVLGSHGFQSLSLSLDASMAPFFVNFVLLKPSTEGQEEDIWIRGNQGTNFCIPVGMRRGRPDPLGVTWGRDGSVNFALYSLHAENVVLCLYEAEAIQPTLEIDLDQSVHRTGYVWHIELESVGPYTRYGYRCKGQVGWESGDRFHARNVLLDPYAKYIAPYVPGQEEMPSPAPVLGWLQKGVPFDWEDDSAPRISLEALVAYRLHVGAFTSEAEDVENVSRGTFLGVLKKVPHLRRLGVNAVILQPVFAWDEGKGCYYPISFFSVMGCYGSSDNSLSASLALKSLVKELHQNGIEVILDVVYSHTAEGGDDGPKAMSFRGIDNATYYICDKFGVVAKSEYGTDNCFNCNHPTVQKLIMDSLQYIVDEFHIDGFCFQNAACLITGPHGQELSRPVLVESISFDSVLANVKVIADMCSPINGVSKDVTFPHWKRWCEWNTQFKIDVRRFLRGEPDQLSRFATRLCGSGDLFADGRGTQYSFNHVTAPYGLTLTDLVSYSDVEGEISEYSWNCGHEGAVSDPLVIETRVKQVRNFLTTLFLSQGVPVLNMGDEYGNTKEGILDIDNSTYFQWEALESEFAKQTIHLIGSLVALRARRKDLLQTRGFLELKMLTWHGIRPEEPLWESSEINILAVSLQSGAVQQSTSETFGDLYIAYNPHPVLILVTLPEAPSDMIWIRVADSSLPFPDSFPEEGKPLQIKTDPSSLKPVYKLQPYSSLILEACPGQADKSREL</sequence>
<dbReference type="Pfam" id="PF00128">
    <property type="entry name" value="Alpha-amylase"/>
    <property type="match status" value="1"/>
</dbReference>
<feature type="region of interest" description="Disordered" evidence="8">
    <location>
        <begin position="68"/>
        <end position="88"/>
    </location>
</feature>
<evidence type="ECO:0000256" key="5">
    <source>
        <dbReference type="ARBA" id="ARBA00022723"/>
    </source>
</evidence>
<dbReference type="Gene3D" id="2.60.40.1180">
    <property type="entry name" value="Golgi alpha-mannosidase II"/>
    <property type="match status" value="1"/>
</dbReference>
<keyword evidence="5" id="KW-0479">Metal-binding</keyword>
<dbReference type="Proteomes" id="UP000822688">
    <property type="component" value="Chromosome 9"/>
</dbReference>
<dbReference type="InterPro" id="IPR013780">
    <property type="entry name" value="Glyco_hydro_b"/>
</dbReference>
<dbReference type="EMBL" id="CM026430">
    <property type="protein sequence ID" value="KAG0562914.1"/>
    <property type="molecule type" value="Genomic_DNA"/>
</dbReference>
<evidence type="ECO:0000256" key="1">
    <source>
        <dbReference type="ARBA" id="ARBA00004229"/>
    </source>
</evidence>
<dbReference type="GO" id="GO:0019252">
    <property type="term" value="P:starch biosynthetic process"/>
    <property type="evidence" value="ECO:0007669"/>
    <property type="project" value="InterPro"/>
</dbReference>
<keyword evidence="7" id="KW-0119">Carbohydrate metabolism</keyword>
<dbReference type="GO" id="GO:0046872">
    <property type="term" value="F:metal ion binding"/>
    <property type="evidence" value="ECO:0007669"/>
    <property type="project" value="UniProtKB-KW"/>
</dbReference>
<comment type="similarity">
    <text evidence="2">Belongs to the glycosyl hydrolase 13 family.</text>
</comment>
<reference evidence="10" key="1">
    <citation type="submission" date="2020-06" db="EMBL/GenBank/DDBJ databases">
        <title>WGS assembly of Ceratodon purpureus strain R40.</title>
        <authorList>
            <person name="Carey S.B."/>
            <person name="Jenkins J."/>
            <person name="Shu S."/>
            <person name="Lovell J.T."/>
            <person name="Sreedasyam A."/>
            <person name="Maumus F."/>
            <person name="Tiley G.P."/>
            <person name="Fernandez-Pozo N."/>
            <person name="Barry K."/>
            <person name="Chen C."/>
            <person name="Wang M."/>
            <person name="Lipzen A."/>
            <person name="Daum C."/>
            <person name="Saski C.A."/>
            <person name="Payton A.C."/>
            <person name="Mcbreen J.C."/>
            <person name="Conrad R.E."/>
            <person name="Kollar L.M."/>
            <person name="Olsson S."/>
            <person name="Huttunen S."/>
            <person name="Landis J.B."/>
            <person name="Wickett N.J."/>
            <person name="Johnson M.G."/>
            <person name="Rensing S.A."/>
            <person name="Grimwood J."/>
            <person name="Schmutz J."/>
            <person name="Mcdaniel S.F."/>
        </authorList>
    </citation>
    <scope>NUCLEOTIDE SEQUENCE</scope>
    <source>
        <strain evidence="10">R40</strain>
    </source>
</reference>
<feature type="compositionally biased region" description="Pro residues" evidence="8">
    <location>
        <begin position="73"/>
        <end position="86"/>
    </location>
</feature>
<dbReference type="Gene3D" id="3.20.20.80">
    <property type="entry name" value="Glycosidases"/>
    <property type="match status" value="1"/>
</dbReference>